<dbReference type="AlphaFoldDB" id="A0A517VU03"/>
<protein>
    <submittedName>
        <fullName evidence="1">Uncharacterized protein</fullName>
    </submittedName>
</protein>
<dbReference type="EMBL" id="CP037920">
    <property type="protein sequence ID" value="QDT96486.1"/>
    <property type="molecule type" value="Genomic_DNA"/>
</dbReference>
<evidence type="ECO:0000313" key="2">
    <source>
        <dbReference type="Proteomes" id="UP000318704"/>
    </source>
</evidence>
<reference evidence="1 2" key="1">
    <citation type="submission" date="2019-03" db="EMBL/GenBank/DDBJ databases">
        <title>Deep-cultivation of Planctomycetes and their phenomic and genomic characterization uncovers novel biology.</title>
        <authorList>
            <person name="Wiegand S."/>
            <person name="Jogler M."/>
            <person name="Boedeker C."/>
            <person name="Pinto D."/>
            <person name="Vollmers J."/>
            <person name="Rivas-Marin E."/>
            <person name="Kohn T."/>
            <person name="Peeters S.H."/>
            <person name="Heuer A."/>
            <person name="Rast P."/>
            <person name="Oberbeckmann S."/>
            <person name="Bunk B."/>
            <person name="Jeske O."/>
            <person name="Meyerdierks A."/>
            <person name="Storesund J.E."/>
            <person name="Kallscheuer N."/>
            <person name="Luecker S."/>
            <person name="Lage O.M."/>
            <person name="Pohl T."/>
            <person name="Merkel B.J."/>
            <person name="Hornburger P."/>
            <person name="Mueller R.-W."/>
            <person name="Bruemmer F."/>
            <person name="Labrenz M."/>
            <person name="Spormann A.M."/>
            <person name="Op den Camp H."/>
            <person name="Overmann J."/>
            <person name="Amann R."/>
            <person name="Jetten M.S.M."/>
            <person name="Mascher T."/>
            <person name="Medema M.H."/>
            <person name="Devos D.P."/>
            <person name="Kaster A.-K."/>
            <person name="Ovreas L."/>
            <person name="Rohde M."/>
            <person name="Galperin M.Y."/>
            <person name="Jogler C."/>
        </authorList>
    </citation>
    <scope>NUCLEOTIDE SEQUENCE [LARGE SCALE GENOMIC DNA]</scope>
    <source>
        <strain evidence="1 2">V144</strain>
    </source>
</reference>
<name>A0A517VU03_9PLAN</name>
<dbReference type="Proteomes" id="UP000318704">
    <property type="component" value="Chromosome"/>
</dbReference>
<gene>
    <name evidence="1" type="ORF">V144x_19430</name>
</gene>
<dbReference type="KEGG" id="gaw:V144x_19430"/>
<dbReference type="RefSeq" id="WP_144984693.1">
    <property type="nucleotide sequence ID" value="NZ_CP037920.1"/>
</dbReference>
<sequence length="295" mass="34929">MSRPISNQPSKQPISWERVRAIFDYPEPPQKVWQRQFDYNDDKLQELAQTPYEQIDFSDMWYYHHDLAYVKLQPELFAYLFPVCLMDWHHTLQNNKPCSHGDSEFHSGIYQGNVFEKMLTSKQLNEITFFFRDSFLERLDSERETPQLKNGVPIFCWLARFNSLGVIIPNIAPIWNAWWSVDTPGRAITAIQYCTSLMYFEGENPFFAEWDGIGPYYLWGNDILFDIDGWNETNRHFLSTTLTVDFVNQKVFEAKARLRENPIFEKVQKLEDDLPKCQEVIALQIDELLSQLELK</sequence>
<evidence type="ECO:0000313" key="1">
    <source>
        <dbReference type="EMBL" id="QDT96486.1"/>
    </source>
</evidence>
<accession>A0A517VU03</accession>
<organism evidence="1 2">
    <name type="scientific">Gimesia aquarii</name>
    <dbReference type="NCBI Taxonomy" id="2527964"/>
    <lineage>
        <taxon>Bacteria</taxon>
        <taxon>Pseudomonadati</taxon>
        <taxon>Planctomycetota</taxon>
        <taxon>Planctomycetia</taxon>
        <taxon>Planctomycetales</taxon>
        <taxon>Planctomycetaceae</taxon>
        <taxon>Gimesia</taxon>
    </lineage>
</organism>
<proteinExistence type="predicted"/>